<sequence length="81" mass="9213">MKIVRIILAIIVLALSAYQLITWNFELMPYSMLFLGAIMLVTGLAELQKDRKGFSGYMGIVVSSFLFFVSILGFLMNYHEN</sequence>
<protein>
    <submittedName>
        <fullName evidence="2">DUF3953 domain-containing protein</fullName>
    </submittedName>
</protein>
<gene>
    <name evidence="2" type="ORF">DTO10_26085</name>
</gene>
<reference evidence="2 3" key="1">
    <citation type="submission" date="2018-07" db="EMBL/GenBank/DDBJ databases">
        <title>The molecular basis for the intramolecular migration of carboxyl group in the catabolism of para-hydroxybenzoate via gentisate.</title>
        <authorList>
            <person name="Zhao H."/>
            <person name="Xu Y."/>
            <person name="Lin S."/>
            <person name="Spain J.C."/>
            <person name="Zhou N.-Y."/>
        </authorList>
    </citation>
    <scope>NUCLEOTIDE SEQUENCE [LARGE SCALE GENOMIC DNA]</scope>
    <source>
        <strain evidence="2 3">PHB-7a</strain>
    </source>
</reference>
<feature type="transmembrane region" description="Helical" evidence="1">
    <location>
        <begin position="57"/>
        <end position="78"/>
    </location>
</feature>
<organism evidence="2 3">
    <name type="scientific">Peribacillus butanolivorans</name>
    <dbReference type="NCBI Taxonomy" id="421767"/>
    <lineage>
        <taxon>Bacteria</taxon>
        <taxon>Bacillati</taxon>
        <taxon>Bacillota</taxon>
        <taxon>Bacilli</taxon>
        <taxon>Bacillales</taxon>
        <taxon>Bacillaceae</taxon>
        <taxon>Peribacillus</taxon>
    </lineage>
</organism>
<keyword evidence="1" id="KW-0472">Membrane</keyword>
<evidence type="ECO:0000313" key="3">
    <source>
        <dbReference type="Proteomes" id="UP000260457"/>
    </source>
</evidence>
<dbReference type="InterPro" id="IPR025018">
    <property type="entry name" value="DUF3953"/>
</dbReference>
<feature type="transmembrane region" description="Helical" evidence="1">
    <location>
        <begin position="27"/>
        <end position="45"/>
    </location>
</feature>
<keyword evidence="3" id="KW-1185">Reference proteome</keyword>
<dbReference type="Pfam" id="PF13129">
    <property type="entry name" value="DUF3953"/>
    <property type="match status" value="1"/>
</dbReference>
<keyword evidence="1" id="KW-0812">Transmembrane</keyword>
<evidence type="ECO:0000256" key="1">
    <source>
        <dbReference type="SAM" id="Phobius"/>
    </source>
</evidence>
<dbReference type="RefSeq" id="WP_116822179.1">
    <property type="nucleotide sequence ID" value="NZ_CP030926.1"/>
</dbReference>
<accession>A0ABM6XSA8</accession>
<dbReference type="EMBL" id="CP030926">
    <property type="protein sequence ID" value="AXN41492.1"/>
    <property type="molecule type" value="Genomic_DNA"/>
</dbReference>
<dbReference type="Proteomes" id="UP000260457">
    <property type="component" value="Chromosome"/>
</dbReference>
<name>A0ABM6XSA8_9BACI</name>
<keyword evidence="1" id="KW-1133">Transmembrane helix</keyword>
<evidence type="ECO:0000313" key="2">
    <source>
        <dbReference type="EMBL" id="AXN41492.1"/>
    </source>
</evidence>
<proteinExistence type="predicted"/>